<feature type="chain" id="PRO_5035319054" description="Htaa domain protein" evidence="1">
    <location>
        <begin position="28"/>
        <end position="373"/>
    </location>
</feature>
<dbReference type="RefSeq" id="WP_189242371.1">
    <property type="nucleotide sequence ID" value="NZ_BMQP01000013.1"/>
</dbReference>
<comment type="caution">
    <text evidence="2">The sequence shown here is derived from an EMBL/GenBank/DDBJ whole genome shotgun (WGS) entry which is preliminary data.</text>
</comment>
<proteinExistence type="predicted"/>
<keyword evidence="3" id="KW-1185">Reference proteome</keyword>
<evidence type="ECO:0000313" key="3">
    <source>
        <dbReference type="Proteomes" id="UP000655044"/>
    </source>
</evidence>
<evidence type="ECO:0000256" key="1">
    <source>
        <dbReference type="SAM" id="SignalP"/>
    </source>
</evidence>
<dbReference type="Proteomes" id="UP000655044">
    <property type="component" value="Unassembled WGS sequence"/>
</dbReference>
<dbReference type="AlphaFoldDB" id="A0A8J3S1E1"/>
<protein>
    <recommendedName>
        <fullName evidence="4">Htaa domain protein</fullName>
    </recommendedName>
</protein>
<feature type="signal peptide" evidence="1">
    <location>
        <begin position="1"/>
        <end position="27"/>
    </location>
</feature>
<evidence type="ECO:0008006" key="4">
    <source>
        <dbReference type="Google" id="ProtNLM"/>
    </source>
</evidence>
<accession>A0A8J3S1E1</accession>
<dbReference type="EMBL" id="BOOI01000013">
    <property type="protein sequence ID" value="GIH83289.1"/>
    <property type="molecule type" value="Genomic_DNA"/>
</dbReference>
<organism evidence="2 3">
    <name type="scientific">Planobispora rosea</name>
    <dbReference type="NCBI Taxonomy" id="35762"/>
    <lineage>
        <taxon>Bacteria</taxon>
        <taxon>Bacillati</taxon>
        <taxon>Actinomycetota</taxon>
        <taxon>Actinomycetes</taxon>
        <taxon>Streptosporangiales</taxon>
        <taxon>Streptosporangiaceae</taxon>
        <taxon>Planobispora</taxon>
    </lineage>
</organism>
<sequence>MLQRTRSIVVAAAIGAGALALAPAATAATGAPSSAPVVAGAEAAPAPVSTKIVDFDATPDEVLKGKGIKVSGQLLKENEDKSWKGYADQEVAITFQARGTDAYRQIVKVKTGSDGSFSATVTAEETGWWRAEFAKTSAARDSVSQSDRVDVKEPPKFVYSRIVDFHVWPRTVDEGDTIHVRGRLQVETDKGWDGYRGQKVHIVFRADGASRWEHVVSDWTDRHGRFGADLDARASGHWRAVFEGAKGVKGSGSDAVHVTVREPEPEPEREASRVVKFNASPEPVRHARYLKFTGKLQVRDDWGWDGYRAKVGLYFKPKGSHKWYFVKNTWSTGSGKLYTKVKAYQSGYWKFVFKGDEDFYGDSSRSDYVRVKR</sequence>
<evidence type="ECO:0000313" key="2">
    <source>
        <dbReference type="EMBL" id="GIH83289.1"/>
    </source>
</evidence>
<reference evidence="2" key="1">
    <citation type="submission" date="2021-01" db="EMBL/GenBank/DDBJ databases">
        <title>Whole genome shotgun sequence of Planobispora rosea NBRC 15558.</title>
        <authorList>
            <person name="Komaki H."/>
            <person name="Tamura T."/>
        </authorList>
    </citation>
    <scope>NUCLEOTIDE SEQUENCE</scope>
    <source>
        <strain evidence="2">NBRC 15558</strain>
    </source>
</reference>
<name>A0A8J3S1E1_PLARO</name>
<keyword evidence="1" id="KW-0732">Signal</keyword>
<gene>
    <name evidence="2" type="ORF">Pro02_16970</name>
</gene>